<name>A7IW85_PBCVN</name>
<proteinExistence type="predicted"/>
<keyword evidence="1" id="KW-1133">Transmembrane helix</keyword>
<dbReference type="KEGG" id="vg:5659136"/>
<dbReference type="Proteomes" id="UP000202419">
    <property type="component" value="Segment"/>
</dbReference>
<organism evidence="2 3">
    <name type="scientific">Paramecium bursaria Chlorella virus NY2A</name>
    <name type="common">PBCV-NY2A</name>
    <dbReference type="NCBI Taxonomy" id="46021"/>
    <lineage>
        <taxon>Viruses</taxon>
        <taxon>Varidnaviria</taxon>
        <taxon>Bamfordvirae</taxon>
        <taxon>Nucleocytoviricota</taxon>
        <taxon>Megaviricetes</taxon>
        <taxon>Algavirales</taxon>
        <taxon>Phycodnaviridae</taxon>
        <taxon>Chlorovirus</taxon>
        <taxon>Chlorovirus americanus</taxon>
    </lineage>
</organism>
<protein>
    <submittedName>
        <fullName evidence="2">Uncharacterized protein b210R</fullName>
    </submittedName>
</protein>
<accession>A7IW85</accession>
<evidence type="ECO:0000313" key="2">
    <source>
        <dbReference type="EMBL" id="ABT14609.1"/>
    </source>
</evidence>
<dbReference type="GeneID" id="5659136"/>
<dbReference type="RefSeq" id="YP_001497406.1">
    <property type="nucleotide sequence ID" value="NC_009898.1"/>
</dbReference>
<keyword evidence="3" id="KW-1185">Reference proteome</keyword>
<sequence length="65" mass="7841">MKYNILIFYMWRLFLVLFIAVFGFLILRKKMKKPSFDKTDELVTYADIEDLENHSILDHLCKKAI</sequence>
<gene>
    <name evidence="2" type="primary">b210R</name>
    <name evidence="2" type="ORF">NY2A_b210R</name>
</gene>
<reference evidence="2 3" key="1">
    <citation type="journal article" date="2007" name="Virology">
        <title>Sequence and annotation of the 369-kb NY-2A and the 345-kb AR158 viruses that infect Chlorella NC64A.</title>
        <authorList>
            <person name="Fitzgerald L.A."/>
            <person name="Graves M.V."/>
            <person name="Li X."/>
            <person name="Feldblyum T."/>
            <person name="Nierman W.C."/>
            <person name="Van Etten J.L."/>
        </authorList>
    </citation>
    <scope>NUCLEOTIDE SEQUENCE [LARGE SCALE GENOMIC DNA]</scope>
    <source>
        <strain evidence="2 3">NY-2A</strain>
    </source>
</reference>
<organismHost>
    <name type="scientific">Chlorella</name>
    <dbReference type="NCBI Taxonomy" id="3071"/>
</organismHost>
<keyword evidence="1" id="KW-0812">Transmembrane</keyword>
<dbReference type="EMBL" id="DQ491002">
    <property type="protein sequence ID" value="ABT14609.1"/>
    <property type="molecule type" value="Genomic_DNA"/>
</dbReference>
<dbReference type="OrthoDB" id="29065at10239"/>
<evidence type="ECO:0000313" key="3">
    <source>
        <dbReference type="Proteomes" id="UP000202419"/>
    </source>
</evidence>
<keyword evidence="1" id="KW-0472">Membrane</keyword>
<feature type="transmembrane region" description="Helical" evidence="1">
    <location>
        <begin position="6"/>
        <end position="27"/>
    </location>
</feature>
<evidence type="ECO:0000256" key="1">
    <source>
        <dbReference type="SAM" id="Phobius"/>
    </source>
</evidence>